<keyword evidence="6 9" id="KW-0067">ATP-binding</keyword>
<protein>
    <recommendedName>
        <fullName evidence="9">Nucleoside diphosphate kinase</fullName>
        <ecNumber evidence="9">2.7.4.6</ecNumber>
    </recommendedName>
</protein>
<feature type="binding site" evidence="7">
    <location>
        <position position="209"/>
    </location>
    <ligand>
        <name>ATP</name>
        <dbReference type="ChEBI" id="CHEBI:30616"/>
    </ligand>
</feature>
<organism evidence="11 12">
    <name type="scientific">Phrynocephalus forsythii</name>
    <dbReference type="NCBI Taxonomy" id="171643"/>
    <lineage>
        <taxon>Eukaryota</taxon>
        <taxon>Metazoa</taxon>
        <taxon>Chordata</taxon>
        <taxon>Craniata</taxon>
        <taxon>Vertebrata</taxon>
        <taxon>Euteleostomi</taxon>
        <taxon>Lepidosauria</taxon>
        <taxon>Squamata</taxon>
        <taxon>Bifurcata</taxon>
        <taxon>Unidentata</taxon>
        <taxon>Episquamata</taxon>
        <taxon>Toxicofera</taxon>
        <taxon>Iguania</taxon>
        <taxon>Acrodonta</taxon>
        <taxon>Agamidae</taxon>
        <taxon>Agaminae</taxon>
        <taxon>Phrynocephalus</taxon>
    </lineage>
</organism>
<keyword evidence="12" id="KW-1185">Reference proteome</keyword>
<dbReference type="PROSITE" id="PS51374">
    <property type="entry name" value="NDPK_LIKE"/>
    <property type="match status" value="2"/>
</dbReference>
<dbReference type="PROSITE" id="PS00469">
    <property type="entry name" value="NDPK"/>
    <property type="match status" value="1"/>
</dbReference>
<feature type="binding site" evidence="7">
    <location>
        <position position="220"/>
    </location>
    <ligand>
        <name>ATP</name>
        <dbReference type="ChEBI" id="CHEBI:30616"/>
    </ligand>
</feature>
<dbReference type="NCBIfam" id="NF001908">
    <property type="entry name" value="PRK00668.1"/>
    <property type="match status" value="1"/>
</dbReference>
<dbReference type="FunFam" id="3.30.70.141:FF:000039">
    <property type="entry name" value="Nucleoside diphosphate kinase B"/>
    <property type="match status" value="1"/>
</dbReference>
<dbReference type="Gene3D" id="3.30.70.141">
    <property type="entry name" value="Nucleoside diphosphate kinase-like domain"/>
    <property type="match status" value="2"/>
</dbReference>
<evidence type="ECO:0000256" key="4">
    <source>
        <dbReference type="ARBA" id="ARBA00022741"/>
    </source>
</evidence>
<comment type="caution">
    <text evidence="11">The sequence shown here is derived from an EMBL/GenBank/DDBJ whole genome shotgun (WGS) entry which is preliminary data.</text>
</comment>
<comment type="similarity">
    <text evidence="2 7 8">Belongs to the NDK family.</text>
</comment>
<feature type="binding site" evidence="7">
    <location>
        <position position="230"/>
    </location>
    <ligand>
        <name>ATP</name>
        <dbReference type="ChEBI" id="CHEBI:30616"/>
    </ligand>
</feature>
<reference evidence="11" key="1">
    <citation type="journal article" date="2023" name="DNA Res.">
        <title>Chromosome-level genome assembly of Phrynocephalus forsythii using third-generation DNA sequencing and Hi-C analysis.</title>
        <authorList>
            <person name="Qi Y."/>
            <person name="Zhao W."/>
            <person name="Zhao Y."/>
            <person name="Niu C."/>
            <person name="Cao S."/>
            <person name="Zhang Y."/>
        </authorList>
    </citation>
    <scope>NUCLEOTIDE SEQUENCE</scope>
    <source>
        <tissue evidence="11">Muscle</tissue>
    </source>
</reference>
<feature type="domain" description="Nucleoside diphosphate kinase-like" evidence="10">
    <location>
        <begin position="2"/>
        <end position="117"/>
    </location>
</feature>
<dbReference type="Proteomes" id="UP001142489">
    <property type="component" value="Unassembled WGS sequence"/>
</dbReference>
<keyword evidence="4 9" id="KW-0547">Nucleotide-binding</keyword>
<keyword evidence="3 9" id="KW-0808">Transferase</keyword>
<proteinExistence type="inferred from homology"/>
<dbReference type="PANTHER" id="PTHR11349">
    <property type="entry name" value="NUCLEOSIDE DIPHOSPHATE KINASE"/>
    <property type="match status" value="1"/>
</dbReference>
<feature type="binding site" evidence="7">
    <location>
        <position position="127"/>
    </location>
    <ligand>
        <name>ATP</name>
        <dbReference type="ChEBI" id="CHEBI:30616"/>
    </ligand>
</feature>
<comment type="cofactor">
    <cofactor evidence="1">
        <name>Mg(2+)</name>
        <dbReference type="ChEBI" id="CHEBI:18420"/>
    </cofactor>
</comment>
<dbReference type="GO" id="GO:0006241">
    <property type="term" value="P:CTP biosynthetic process"/>
    <property type="evidence" value="ECO:0007669"/>
    <property type="project" value="InterPro"/>
</dbReference>
<comment type="caution">
    <text evidence="7">Lacks conserved residue(s) required for the propagation of feature annotation.</text>
</comment>
<dbReference type="SUPFAM" id="SSF54919">
    <property type="entry name" value="Nucleoside diphosphate kinase, NDK"/>
    <property type="match status" value="2"/>
</dbReference>
<evidence type="ECO:0000256" key="1">
    <source>
        <dbReference type="ARBA" id="ARBA00001946"/>
    </source>
</evidence>
<dbReference type="FunFam" id="3.30.70.141:FF:000021">
    <property type="entry name" value="Nucleoside diphosphate kinase A"/>
    <property type="match status" value="1"/>
</dbReference>
<sequence length="267" mass="30057">MTERTFIAIKPDGVQRGLVGEIIKRFERKGFKLIGMKFMHASEDLLREHYIDLKDRPFYAGLVNYMHSGPVVAMVWEGLNVVKTGRVMLGETNPADSKPGTIRGDFCVQVGSGIMASNTERTFIAIKPDGVQRGLIGEIIKRFEQKGFRLVAMKFLNASEELLKQHYIDLKDRPFYPGLVKYMNSGPVVAMVWEGLNVVKTGRVMLGETNPADSKPGTIRGDFCIQVGRNIIHGSDSVESAQKEINLWFKPSELVDFKTCAHDWIYE</sequence>
<dbReference type="GO" id="GO:0006228">
    <property type="term" value="P:UTP biosynthetic process"/>
    <property type="evidence" value="ECO:0007669"/>
    <property type="project" value="InterPro"/>
</dbReference>
<dbReference type="OrthoDB" id="2162449at2759"/>
<dbReference type="GO" id="GO:0005524">
    <property type="term" value="F:ATP binding"/>
    <property type="evidence" value="ECO:0007669"/>
    <property type="project" value="UniProtKB-KW"/>
</dbReference>
<accession>A0A9Q0XJA2</accession>
<evidence type="ECO:0000313" key="11">
    <source>
        <dbReference type="EMBL" id="KAJ7315955.1"/>
    </source>
</evidence>
<evidence type="ECO:0000259" key="10">
    <source>
        <dbReference type="SMART" id="SM00562"/>
    </source>
</evidence>
<name>A0A9Q0XJA2_9SAUR</name>
<evidence type="ECO:0000256" key="2">
    <source>
        <dbReference type="ARBA" id="ARBA00008142"/>
    </source>
</evidence>
<feature type="active site" description="Pros-phosphohistidine intermediate" evidence="7">
    <location>
        <position position="233"/>
    </location>
</feature>
<dbReference type="Pfam" id="PF00334">
    <property type="entry name" value="NDK"/>
    <property type="match status" value="2"/>
</dbReference>
<dbReference type="HAMAP" id="MF_00451">
    <property type="entry name" value="NDP_kinase"/>
    <property type="match status" value="1"/>
</dbReference>
<dbReference type="InterPro" id="IPR001564">
    <property type="entry name" value="Nucleoside_diP_kinase"/>
</dbReference>
<dbReference type="EC" id="2.7.4.6" evidence="9"/>
<dbReference type="InterPro" id="IPR036850">
    <property type="entry name" value="NDK-like_dom_sf"/>
</dbReference>
<evidence type="ECO:0000256" key="7">
    <source>
        <dbReference type="PROSITE-ProRule" id="PRU00706"/>
    </source>
</evidence>
<dbReference type="AlphaFoldDB" id="A0A9Q0XJA2"/>
<feature type="binding site" evidence="7">
    <location>
        <position position="175"/>
    </location>
    <ligand>
        <name>ATP</name>
        <dbReference type="ChEBI" id="CHEBI:30616"/>
    </ligand>
</feature>
<evidence type="ECO:0000313" key="12">
    <source>
        <dbReference type="Proteomes" id="UP001142489"/>
    </source>
</evidence>
<comment type="catalytic activity">
    <reaction evidence="9">
        <text>a 2'-deoxyribonucleoside 5'-diphosphate + ATP = a 2'-deoxyribonucleoside 5'-triphosphate + ADP</text>
        <dbReference type="Rhea" id="RHEA:44640"/>
        <dbReference type="ChEBI" id="CHEBI:30616"/>
        <dbReference type="ChEBI" id="CHEBI:61560"/>
        <dbReference type="ChEBI" id="CHEBI:73316"/>
        <dbReference type="ChEBI" id="CHEBI:456216"/>
        <dbReference type="EC" id="2.7.4.6"/>
    </reaction>
</comment>
<evidence type="ECO:0000256" key="3">
    <source>
        <dbReference type="ARBA" id="ARBA00022679"/>
    </source>
</evidence>
<evidence type="ECO:0000256" key="8">
    <source>
        <dbReference type="RuleBase" id="RU004011"/>
    </source>
</evidence>
<dbReference type="PRINTS" id="PR01243">
    <property type="entry name" value="NUCDPKINASE"/>
</dbReference>
<dbReference type="InterPro" id="IPR034907">
    <property type="entry name" value="NDK-like_dom"/>
</dbReference>
<gene>
    <name evidence="11" type="ORF">JRQ81_002117</name>
</gene>
<dbReference type="SMART" id="SM00562">
    <property type="entry name" value="NDK"/>
    <property type="match status" value="2"/>
</dbReference>
<keyword evidence="5 9" id="KW-0418">Kinase</keyword>
<evidence type="ECO:0000256" key="9">
    <source>
        <dbReference type="RuleBase" id="RU004013"/>
    </source>
</evidence>
<evidence type="ECO:0000256" key="5">
    <source>
        <dbReference type="ARBA" id="ARBA00022777"/>
    </source>
</evidence>
<dbReference type="GO" id="GO:0004550">
    <property type="term" value="F:nucleoside diphosphate kinase activity"/>
    <property type="evidence" value="ECO:0007669"/>
    <property type="project" value="UniProtKB-EC"/>
</dbReference>
<dbReference type="EMBL" id="JAPFRF010000011">
    <property type="protein sequence ID" value="KAJ7315955.1"/>
    <property type="molecule type" value="Genomic_DNA"/>
</dbReference>
<dbReference type="CDD" id="cd04413">
    <property type="entry name" value="NDPk_I"/>
    <property type="match status" value="1"/>
</dbReference>
<dbReference type="InterPro" id="IPR023005">
    <property type="entry name" value="Nucleoside_diP_kinase_AS"/>
</dbReference>
<feature type="domain" description="Nucleoside diphosphate kinase-like" evidence="10">
    <location>
        <begin position="119"/>
        <end position="256"/>
    </location>
</feature>
<dbReference type="GO" id="GO:0006183">
    <property type="term" value="P:GTP biosynthetic process"/>
    <property type="evidence" value="ECO:0007669"/>
    <property type="project" value="InterPro"/>
</dbReference>
<feature type="binding site" evidence="7">
    <location>
        <position position="203"/>
    </location>
    <ligand>
        <name>ATP</name>
        <dbReference type="ChEBI" id="CHEBI:30616"/>
    </ligand>
</feature>
<evidence type="ECO:0000256" key="6">
    <source>
        <dbReference type="ARBA" id="ARBA00022840"/>
    </source>
</evidence>